<reference evidence="14" key="1">
    <citation type="submission" date="2021-02" db="EMBL/GenBank/DDBJ databases">
        <title>Psilocybe cubensis genome.</title>
        <authorList>
            <person name="Mckernan K.J."/>
            <person name="Crawford S."/>
            <person name="Trippe A."/>
            <person name="Kane L.T."/>
            <person name="Mclaughlin S."/>
        </authorList>
    </citation>
    <scope>NUCLEOTIDE SEQUENCE [LARGE SCALE GENOMIC DNA]</scope>
    <source>
        <strain evidence="14">MGC-MH-2018</strain>
    </source>
</reference>
<keyword evidence="6" id="KW-0677">Repeat</keyword>
<keyword evidence="4 10" id="KW-0808">Transferase</keyword>
<dbReference type="InterPro" id="IPR001025">
    <property type="entry name" value="BAH_dom"/>
</dbReference>
<dbReference type="EMBL" id="JAFIQS010000001">
    <property type="protein sequence ID" value="KAG5173868.1"/>
    <property type="molecule type" value="Genomic_DNA"/>
</dbReference>
<dbReference type="GO" id="GO:0044027">
    <property type="term" value="P:negative regulation of gene expression via chromosomal CpG island methylation"/>
    <property type="evidence" value="ECO:0007669"/>
    <property type="project" value="TreeGrafter"/>
</dbReference>
<dbReference type="GO" id="GO:0006346">
    <property type="term" value="P:DNA methylation-dependent constitutive heterochromatin formation"/>
    <property type="evidence" value="ECO:0007669"/>
    <property type="project" value="InterPro"/>
</dbReference>
<dbReference type="Pfam" id="PF00145">
    <property type="entry name" value="DNA_methylase"/>
    <property type="match status" value="1"/>
</dbReference>
<dbReference type="InterPro" id="IPR029063">
    <property type="entry name" value="SAM-dependent_MTases_sf"/>
</dbReference>
<name>A0A8H8CQE1_PSICU</name>
<evidence type="ECO:0000256" key="3">
    <source>
        <dbReference type="ARBA" id="ARBA00022603"/>
    </source>
</evidence>
<dbReference type="EC" id="2.1.1.37" evidence="2"/>
<dbReference type="PROSITE" id="PS51679">
    <property type="entry name" value="SAM_MT_C5"/>
    <property type="match status" value="1"/>
</dbReference>
<dbReference type="GO" id="GO:0003886">
    <property type="term" value="F:DNA (cytosine-5-)-methyltransferase activity"/>
    <property type="evidence" value="ECO:0007669"/>
    <property type="project" value="UniProtKB-EC"/>
</dbReference>
<evidence type="ECO:0000256" key="9">
    <source>
        <dbReference type="PIRSR" id="PIRSR037404-1"/>
    </source>
</evidence>
<dbReference type="GO" id="GO:0005634">
    <property type="term" value="C:nucleus"/>
    <property type="evidence" value="ECO:0007669"/>
    <property type="project" value="UniProtKB-SubCell"/>
</dbReference>
<dbReference type="AlphaFoldDB" id="A0A8H8CQE1"/>
<proteinExistence type="inferred from homology"/>
<keyword evidence="5 10" id="KW-0949">S-adenosyl-L-methionine</keyword>
<evidence type="ECO:0000256" key="1">
    <source>
        <dbReference type="ARBA" id="ARBA00004123"/>
    </source>
</evidence>
<dbReference type="Gene3D" id="3.90.120.10">
    <property type="entry name" value="DNA Methylase, subunit A, domain 2"/>
    <property type="match status" value="1"/>
</dbReference>
<evidence type="ECO:0000256" key="7">
    <source>
        <dbReference type="ARBA" id="ARBA00023125"/>
    </source>
</evidence>
<dbReference type="InterPro" id="IPR043151">
    <property type="entry name" value="BAH_sf"/>
</dbReference>
<dbReference type="GO" id="GO:0003682">
    <property type="term" value="F:chromatin binding"/>
    <property type="evidence" value="ECO:0007669"/>
    <property type="project" value="InterPro"/>
</dbReference>
<dbReference type="Pfam" id="PF01426">
    <property type="entry name" value="BAH"/>
    <property type="match status" value="1"/>
</dbReference>
<dbReference type="NCBIfam" id="TIGR00675">
    <property type="entry name" value="dcm"/>
    <property type="match status" value="1"/>
</dbReference>
<organism evidence="14">
    <name type="scientific">Psilocybe cubensis</name>
    <name type="common">Psychedelic mushroom</name>
    <name type="synonym">Stropharia cubensis</name>
    <dbReference type="NCBI Taxonomy" id="181762"/>
    <lineage>
        <taxon>Eukaryota</taxon>
        <taxon>Fungi</taxon>
        <taxon>Dikarya</taxon>
        <taxon>Basidiomycota</taxon>
        <taxon>Agaricomycotina</taxon>
        <taxon>Agaricomycetes</taxon>
        <taxon>Agaricomycetidae</taxon>
        <taxon>Agaricales</taxon>
        <taxon>Agaricineae</taxon>
        <taxon>Strophariaceae</taxon>
        <taxon>Psilocybe</taxon>
    </lineage>
</organism>
<dbReference type="InterPro" id="IPR050390">
    <property type="entry name" value="C5-Methyltransferase"/>
</dbReference>
<feature type="domain" description="BAH" evidence="13">
    <location>
        <begin position="408"/>
        <end position="534"/>
    </location>
</feature>
<feature type="compositionally biased region" description="Low complexity" evidence="12">
    <location>
        <begin position="39"/>
        <end position="49"/>
    </location>
</feature>
<evidence type="ECO:0000256" key="11">
    <source>
        <dbReference type="RuleBase" id="RU000416"/>
    </source>
</evidence>
<comment type="caution">
    <text evidence="14">The sequence shown here is derived from an EMBL/GenBank/DDBJ whole genome shotgun (WGS) entry which is preliminary data.</text>
</comment>
<keyword evidence="3 10" id="KW-0489">Methyltransferase</keyword>
<dbReference type="GO" id="GO:0003677">
    <property type="term" value="F:DNA binding"/>
    <property type="evidence" value="ECO:0007669"/>
    <property type="project" value="UniProtKB-KW"/>
</dbReference>
<evidence type="ECO:0000259" key="13">
    <source>
        <dbReference type="PROSITE" id="PS51038"/>
    </source>
</evidence>
<keyword evidence="8" id="KW-0539">Nucleus</keyword>
<dbReference type="PRINTS" id="PR00105">
    <property type="entry name" value="C5METTRFRASE"/>
</dbReference>
<dbReference type="GO" id="GO:0032259">
    <property type="term" value="P:methylation"/>
    <property type="evidence" value="ECO:0007669"/>
    <property type="project" value="UniProtKB-KW"/>
</dbReference>
<evidence type="ECO:0000256" key="8">
    <source>
        <dbReference type="ARBA" id="ARBA00023242"/>
    </source>
</evidence>
<feature type="compositionally biased region" description="Basic and acidic residues" evidence="12">
    <location>
        <begin position="53"/>
        <end position="62"/>
    </location>
</feature>
<dbReference type="PANTHER" id="PTHR10629:SF52">
    <property type="entry name" value="DNA (CYTOSINE-5)-METHYLTRANSFERASE 1"/>
    <property type="match status" value="1"/>
</dbReference>
<comment type="subcellular location">
    <subcellularLocation>
        <location evidence="1">Nucleus</location>
    </subcellularLocation>
</comment>
<dbReference type="Gene3D" id="3.40.50.150">
    <property type="entry name" value="Vaccinia Virus protein VP39"/>
    <property type="match status" value="1"/>
</dbReference>
<evidence type="ECO:0000256" key="12">
    <source>
        <dbReference type="SAM" id="MobiDB-lite"/>
    </source>
</evidence>
<evidence type="ECO:0000256" key="5">
    <source>
        <dbReference type="ARBA" id="ARBA00022691"/>
    </source>
</evidence>
<dbReference type="InterPro" id="IPR001525">
    <property type="entry name" value="C5_MeTfrase"/>
</dbReference>
<evidence type="ECO:0000256" key="10">
    <source>
        <dbReference type="PROSITE-ProRule" id="PRU01016"/>
    </source>
</evidence>
<dbReference type="Gene3D" id="2.30.30.490">
    <property type="match status" value="2"/>
</dbReference>
<dbReference type="PANTHER" id="PTHR10629">
    <property type="entry name" value="CYTOSINE-SPECIFIC METHYLTRANSFERASE"/>
    <property type="match status" value="1"/>
</dbReference>
<evidence type="ECO:0000256" key="6">
    <source>
        <dbReference type="ARBA" id="ARBA00022737"/>
    </source>
</evidence>
<accession>A0A8H8CQE1</accession>
<protein>
    <recommendedName>
        <fullName evidence="2">DNA (cytosine-5-)-methyltransferase</fullName>
        <ecNumber evidence="2">2.1.1.37</ecNumber>
    </recommendedName>
</protein>
<gene>
    <name evidence="14" type="ORF">JR316_000526</name>
</gene>
<evidence type="ECO:0000313" key="14">
    <source>
        <dbReference type="EMBL" id="KAG5173868.1"/>
    </source>
</evidence>
<feature type="active site" evidence="9 10">
    <location>
        <position position="846"/>
    </location>
</feature>
<dbReference type="PROSITE" id="PS51038">
    <property type="entry name" value="BAH"/>
    <property type="match status" value="1"/>
</dbReference>
<dbReference type="Pfam" id="PF12047">
    <property type="entry name" value="DNMT1-RFD"/>
    <property type="match status" value="1"/>
</dbReference>
<dbReference type="PIRSF" id="PIRSF037404">
    <property type="entry name" value="DNMT1"/>
    <property type="match status" value="1"/>
</dbReference>
<dbReference type="InterPro" id="IPR022702">
    <property type="entry name" value="Cytosine_MeTrfase1_RFD"/>
</dbReference>
<evidence type="ECO:0000256" key="4">
    <source>
        <dbReference type="ARBA" id="ARBA00022679"/>
    </source>
</evidence>
<sequence length="1259" mass="143702">MPPRRRPTAFEVSFPGEKEDEVSSDSGVAKPFPSFHQQSRSSSVTSTSSLGKRKGEVVDNREAKRHKLPKDAYYKALKDPIKETMTLVITGEDPSDGDDDKPIRELHEFTIFDPSRRNELVTLEALEQDDGIDRAFEAAGYVKPHYLSEEDEGQEEEQEEPQYVHLGAIMRYTVDYSQESEPFYIETECAWYILREPSSSYKVFYEHFYSPRRLAQIIISRALKRPNEDFKSFLDRLTKRVDMFGRTYVQEHIWDNLVDINEIIRESEHAKKIMAVPFVKTILQRAPQSIEPQRIPRNTRPLVRKQPKNLIGNPDISVLKSENQNTTCVTPRIAKLAKGLFREEMMVLGPPPPPVNKAEVEALKNKAAHNLRQLISRAKAGNKKITYRKDDRIKVGGDYYSSITIEGVEYKMGDVVLFPIKLAGDEVRLKAVQPDKSSRVDHFFWFAKIIYIMAESHQVHVQWFNHGSQTILNELAHPQELFLSDLCGHDTVNHIVAKVTVHYLPNEVDPKVKAGEYFCKFSHDIKTGVFADLDTKRIELCNSQRPPDNCPVCPLLEEIDMQKTVMPLKDNAGNINGLAFAGVSYHLEDFVLYRAEKGPANIGYITQIVFPSRMRDTAKVTMRKVGRISDLDDEVLPEGVLRDERHLFITDETVKVDVSEDSALLQVIYVPCSESFEDPSANLEDWLELSYDHFYVLYSFPRLAVKHWDERKKTRWQRHEVCSQCCKEILEKRKGIYKFLKQTKPLATLDLFGGVGALSRGLADGSGCLKVTHAVEIAPSAARTFAINSPETTVYNQCANEILRYAVKSQLKHDIEIPKQIYDNKTPISAPPKPGDIKVITAGFPCQSHSTLNIYKNADDPKSNLILTTLSYLDYYSPDFAYFENVPGFLRFSLRATHENEYGLSGDVDMGGVKLLLRSLIDMHYQFQFALLQAAHYGTPQRRVRFFLVAAKTGQVLPAIPQPTHDFPDSTSLSIKFADKLDVIAPIRMAHGTARNRCVTIKDAIGDLPRFDWLRNLKHPSPDTEDKKRKDARRRRAREVAAVDCNVKDTYSGFSGKIGYHIDPKTRYQKQARLKETIDIQHYTRCLLPRKVERVLCIPLKAGADYMSLPADRYEWQIADPTSSVGRRNYIRGLYGRLDQNKVFPTTVTNVDPTAKQCQVLNPWCHRMVTVRELARSQGFPDSFVFKTIGKLNVVTIHRQIGNAVPLPLAHALGRELRESLFNLWNRKREDAIVIEDDELARGVEHQHLANDSDDDMYV</sequence>
<feature type="region of interest" description="Disordered" evidence="12">
    <location>
        <begin position="1"/>
        <end position="64"/>
    </location>
</feature>
<evidence type="ECO:0000256" key="2">
    <source>
        <dbReference type="ARBA" id="ARBA00011975"/>
    </source>
</evidence>
<comment type="similarity">
    <text evidence="10 11">Belongs to the class I-like SAM-binding methyltransferase superfamily. C5-methyltransferase family.</text>
</comment>
<dbReference type="SUPFAM" id="SSF53335">
    <property type="entry name" value="S-adenosyl-L-methionine-dependent methyltransferases"/>
    <property type="match status" value="1"/>
</dbReference>
<keyword evidence="7" id="KW-0238">DNA-binding</keyword>